<dbReference type="GO" id="GO:0016740">
    <property type="term" value="F:transferase activity"/>
    <property type="evidence" value="ECO:0007669"/>
    <property type="project" value="UniProtKB-KW"/>
</dbReference>
<accession>A0A2C7A838</accession>
<reference evidence="2 3" key="1">
    <citation type="submission" date="2017-10" db="EMBL/GenBank/DDBJ databases">
        <authorList>
            <person name="Banno H."/>
            <person name="Chua N.-H."/>
        </authorList>
    </citation>
    <scope>NUCLEOTIDE SEQUENCE [LARGE SCALE GENOMIC DNA]</scope>
    <source>
        <strain evidence="2 3">YW11</strain>
    </source>
</reference>
<dbReference type="PANTHER" id="PTHR43685">
    <property type="entry name" value="GLYCOSYLTRANSFERASE"/>
    <property type="match status" value="1"/>
</dbReference>
<dbReference type="OrthoDB" id="6116224at2"/>
<comment type="caution">
    <text evidence="2">The sequence shown here is derived from an EMBL/GenBank/DDBJ whole genome shotgun (WGS) entry which is preliminary data.</text>
</comment>
<dbReference type="InterPro" id="IPR001173">
    <property type="entry name" value="Glyco_trans_2-like"/>
</dbReference>
<sequence length="310" mass="34937">MRPKLSIIICSYDRYDSLHETIEWLFGRSDFSDARHELLVVENTPAKLRKPIHVPSGRNVRVGVCDDTGLSHARNYGIAHSFGEIIVFLDDDALVSPTWHSAIEEAFDSHPDAPIVGGKVVPHYRGETPPWYDDRLSGYLSCIDWGKATRRLRPGEWIVGANMAFRREVFEQVGVFNTSLGRKGAASLLSNEEIALLERVGINRILYAPKMEVEHIIPADRLTLKWFRRRVYWQAVSDMVSGSTYADEAATIREYREIIMQLPAEHRNLSSLSFEPKTFAEFSLQLRAVYLAAVTMGSGLDVSTSPVQSA</sequence>
<dbReference type="InterPro" id="IPR050834">
    <property type="entry name" value="Glycosyltransf_2"/>
</dbReference>
<gene>
    <name evidence="2" type="ORF">CR162_19865</name>
</gene>
<feature type="domain" description="Glycosyltransferase 2-like" evidence="1">
    <location>
        <begin position="6"/>
        <end position="173"/>
    </location>
</feature>
<evidence type="ECO:0000313" key="3">
    <source>
        <dbReference type="Proteomes" id="UP000223527"/>
    </source>
</evidence>
<evidence type="ECO:0000259" key="1">
    <source>
        <dbReference type="Pfam" id="PF00535"/>
    </source>
</evidence>
<keyword evidence="3" id="KW-1185">Reference proteome</keyword>
<dbReference type="Proteomes" id="UP000223527">
    <property type="component" value="Unassembled WGS sequence"/>
</dbReference>
<dbReference type="PANTHER" id="PTHR43685:SF12">
    <property type="entry name" value="GLYCOSYL TRANSFERASE FAMILY 2"/>
    <property type="match status" value="1"/>
</dbReference>
<dbReference type="Gene3D" id="3.90.550.10">
    <property type="entry name" value="Spore Coat Polysaccharide Biosynthesis Protein SpsA, Chain A"/>
    <property type="match status" value="1"/>
</dbReference>
<dbReference type="CDD" id="cd00761">
    <property type="entry name" value="Glyco_tranf_GTA_type"/>
    <property type="match status" value="1"/>
</dbReference>
<evidence type="ECO:0000313" key="2">
    <source>
        <dbReference type="EMBL" id="PHK93204.1"/>
    </source>
</evidence>
<organism evidence="2 3">
    <name type="scientific">Teichococcus rhizosphaerae</name>
    <dbReference type="NCBI Taxonomy" id="1335062"/>
    <lineage>
        <taxon>Bacteria</taxon>
        <taxon>Pseudomonadati</taxon>
        <taxon>Pseudomonadota</taxon>
        <taxon>Alphaproteobacteria</taxon>
        <taxon>Acetobacterales</taxon>
        <taxon>Roseomonadaceae</taxon>
        <taxon>Roseomonas</taxon>
    </lineage>
</organism>
<dbReference type="AlphaFoldDB" id="A0A2C7A838"/>
<dbReference type="SUPFAM" id="SSF53448">
    <property type="entry name" value="Nucleotide-diphospho-sugar transferases"/>
    <property type="match status" value="1"/>
</dbReference>
<name>A0A2C7A838_9PROT</name>
<dbReference type="InterPro" id="IPR029044">
    <property type="entry name" value="Nucleotide-diphossugar_trans"/>
</dbReference>
<dbReference type="RefSeq" id="WP_099097249.1">
    <property type="nucleotide sequence ID" value="NZ_PDNU01000060.1"/>
</dbReference>
<dbReference type="EMBL" id="PDNU01000060">
    <property type="protein sequence ID" value="PHK93204.1"/>
    <property type="molecule type" value="Genomic_DNA"/>
</dbReference>
<protein>
    <submittedName>
        <fullName evidence="2">Glycosyl transferase</fullName>
    </submittedName>
</protein>
<keyword evidence="2" id="KW-0808">Transferase</keyword>
<dbReference type="Pfam" id="PF00535">
    <property type="entry name" value="Glycos_transf_2"/>
    <property type="match status" value="1"/>
</dbReference>
<proteinExistence type="predicted"/>